<evidence type="ECO:0000256" key="2">
    <source>
        <dbReference type="ARBA" id="ARBA00022723"/>
    </source>
</evidence>
<sequence length="727" mass="77672">MALVAVGTLAFALQRTPAREPAVLRAVGPRLISNQTDYPVMIYGEALRPGLRLAIGELRLETSWVDEGHLGAVIPAGIEIPAAQAVAVFEARLEGADGSAPLTVVNDAAFPTPLDLEVAAGRVFAVSRTTDELLVVEASGEVRRVPTCDGPRSLAKRSRDELLVIACEHGGELRLVSAADPAGPQRSIPLSPGLQQVIVEGDEAWVTEHVRESVLRVDLGSGRVIGRYQSPVDPRPLALLGDRLLVGNASTEDLTLVLPSEARTLRVSPDSTTPIVGGHTETYALHAMGGKRPRAVVASDRLGVFFVSSVGPNIGPNPDRMEVTMNGGIGVVDREGRFLRHVALRQGLPEGLALDDERGFLYVADVSTGRVEILDAARLAAGDADSREAFVASLEIPPSVRTPRLRDGADFGVEGRASESLHSGPVALRLSEDRRTLWVLARFDGAVQAVDVSAPWRPELGLRIQLFGTEAQPSRRLGEIAYHTDLGKTRMSCDACHPDGHTGGMLFTKGRPMRIYRSTSLRTVRDSAPYFTPSMLPTLRHMARDVLARNRFQNPKPTSNEIAALAHYTETLTPLPNPFVGPKGELPTDLELPGGGRGDAVAGLRAFEASGCGSCHPAPQFTTDQDEATRGRLHRGTPLALPLRPELQDMARDPGWPPVSLVGVWDVFPLLASGAAGLEVQGDAIVPQTGLALRRVLEPPLASGVHAAAASLSEKERDDLVAYLLTL</sequence>
<keyword evidence="3 4" id="KW-0408">Iron</keyword>
<evidence type="ECO:0000256" key="1">
    <source>
        <dbReference type="ARBA" id="ARBA00022617"/>
    </source>
</evidence>
<dbReference type="Proteomes" id="UP000055590">
    <property type="component" value="Chromosome"/>
</dbReference>
<dbReference type="AlphaFoldDB" id="A0A0K1PG87"/>
<keyword evidence="7" id="KW-1185">Reference proteome</keyword>
<dbReference type="EMBL" id="CP012332">
    <property type="protein sequence ID" value="AKU92124.1"/>
    <property type="molecule type" value="Genomic_DNA"/>
</dbReference>
<feature type="domain" description="Cytochrome c" evidence="5">
    <location>
        <begin position="598"/>
        <end position="727"/>
    </location>
</feature>
<dbReference type="GO" id="GO:0020037">
    <property type="term" value="F:heme binding"/>
    <property type="evidence" value="ECO:0007669"/>
    <property type="project" value="InterPro"/>
</dbReference>
<dbReference type="InterPro" id="IPR015943">
    <property type="entry name" value="WD40/YVTN_repeat-like_dom_sf"/>
</dbReference>
<dbReference type="STRING" id="1391653.AKJ08_2511"/>
<evidence type="ECO:0000313" key="6">
    <source>
        <dbReference type="EMBL" id="AKU92124.1"/>
    </source>
</evidence>
<evidence type="ECO:0000259" key="5">
    <source>
        <dbReference type="PROSITE" id="PS51007"/>
    </source>
</evidence>
<organism evidence="6 7">
    <name type="scientific">Vulgatibacter incomptus</name>
    <dbReference type="NCBI Taxonomy" id="1391653"/>
    <lineage>
        <taxon>Bacteria</taxon>
        <taxon>Pseudomonadati</taxon>
        <taxon>Myxococcota</taxon>
        <taxon>Myxococcia</taxon>
        <taxon>Myxococcales</taxon>
        <taxon>Cystobacterineae</taxon>
        <taxon>Vulgatibacteraceae</taxon>
        <taxon>Vulgatibacter</taxon>
    </lineage>
</organism>
<accession>A0A0K1PG87</accession>
<dbReference type="SUPFAM" id="SSF101898">
    <property type="entry name" value="NHL repeat"/>
    <property type="match status" value="1"/>
</dbReference>
<proteinExistence type="predicted"/>
<dbReference type="SUPFAM" id="SSF46626">
    <property type="entry name" value="Cytochrome c"/>
    <property type="match status" value="2"/>
</dbReference>
<evidence type="ECO:0000313" key="7">
    <source>
        <dbReference type="Proteomes" id="UP000055590"/>
    </source>
</evidence>
<dbReference type="SUPFAM" id="SSF63825">
    <property type="entry name" value="YWTD domain"/>
    <property type="match status" value="1"/>
</dbReference>
<gene>
    <name evidence="6" type="ORF">AKJ08_2511</name>
</gene>
<dbReference type="PROSITE" id="PS51007">
    <property type="entry name" value="CYTC"/>
    <property type="match status" value="1"/>
</dbReference>
<evidence type="ECO:0000256" key="4">
    <source>
        <dbReference type="PROSITE-ProRule" id="PRU00433"/>
    </source>
</evidence>
<reference evidence="6 7" key="1">
    <citation type="submission" date="2015-08" db="EMBL/GenBank/DDBJ databases">
        <authorList>
            <person name="Babu N.S."/>
            <person name="Beckwith C.J."/>
            <person name="Beseler K.G."/>
            <person name="Brison A."/>
            <person name="Carone J.V."/>
            <person name="Caskin T.P."/>
            <person name="Diamond M."/>
            <person name="Durham M.E."/>
            <person name="Foxe J.M."/>
            <person name="Go M."/>
            <person name="Henderson B.A."/>
            <person name="Jones I.B."/>
            <person name="McGettigan J.A."/>
            <person name="Micheletti S.J."/>
            <person name="Nasrallah M.E."/>
            <person name="Ortiz D."/>
            <person name="Piller C.R."/>
            <person name="Privatt S.R."/>
            <person name="Schneider S.L."/>
            <person name="Sharp S."/>
            <person name="Smith T.C."/>
            <person name="Stanton J.D."/>
            <person name="Ullery H.E."/>
            <person name="Wilson R.J."/>
            <person name="Serrano M.G."/>
            <person name="Buck G."/>
            <person name="Lee V."/>
            <person name="Wang Y."/>
            <person name="Carvalho R."/>
            <person name="Voegtly L."/>
            <person name="Shi R."/>
            <person name="Duckworth R."/>
            <person name="Johnson A."/>
            <person name="Loviza R."/>
            <person name="Walstead R."/>
            <person name="Shah Z."/>
            <person name="Kiflezghi M."/>
            <person name="Wade K."/>
            <person name="Ball S.L."/>
            <person name="Bradley K.W."/>
            <person name="Asai D.J."/>
            <person name="Bowman C.A."/>
            <person name="Russell D.A."/>
            <person name="Pope W.H."/>
            <person name="Jacobs-Sera D."/>
            <person name="Hendrix R.W."/>
            <person name="Hatfull G.F."/>
        </authorList>
    </citation>
    <scope>NUCLEOTIDE SEQUENCE [LARGE SCALE GENOMIC DNA]</scope>
    <source>
        <strain evidence="6 7">DSM 27710</strain>
    </source>
</reference>
<dbReference type="GO" id="GO:0046872">
    <property type="term" value="F:metal ion binding"/>
    <property type="evidence" value="ECO:0007669"/>
    <property type="project" value="UniProtKB-KW"/>
</dbReference>
<dbReference type="Gene3D" id="1.10.760.10">
    <property type="entry name" value="Cytochrome c-like domain"/>
    <property type="match status" value="2"/>
</dbReference>
<evidence type="ECO:0000256" key="3">
    <source>
        <dbReference type="ARBA" id="ARBA00023004"/>
    </source>
</evidence>
<keyword evidence="2 4" id="KW-0479">Metal-binding</keyword>
<dbReference type="Gene3D" id="2.130.10.10">
    <property type="entry name" value="YVTN repeat-like/Quinoprotein amine dehydrogenase"/>
    <property type="match status" value="1"/>
</dbReference>
<protein>
    <recommendedName>
        <fullName evidence="5">Cytochrome c domain-containing protein</fullName>
    </recommendedName>
</protein>
<dbReference type="KEGG" id="vin:AKJ08_2511"/>
<dbReference type="InterPro" id="IPR036909">
    <property type="entry name" value="Cyt_c-like_dom_sf"/>
</dbReference>
<dbReference type="GO" id="GO:0009055">
    <property type="term" value="F:electron transfer activity"/>
    <property type="evidence" value="ECO:0007669"/>
    <property type="project" value="InterPro"/>
</dbReference>
<name>A0A0K1PG87_9BACT</name>
<keyword evidence="1 4" id="KW-0349">Heme</keyword>
<dbReference type="InterPro" id="IPR009056">
    <property type="entry name" value="Cyt_c-like_dom"/>
</dbReference>